<sequence length="41" mass="4855">DDPWPAEPHLETRAHLRSGRAQRRPIRSRPRDDGQNLDIRL</sequence>
<dbReference type="AlphaFoldDB" id="A0A6J4SHN6"/>
<proteinExistence type="predicted"/>
<dbReference type="EMBL" id="CADCVV010000090">
    <property type="protein sequence ID" value="CAA9499364.1"/>
    <property type="molecule type" value="Genomic_DNA"/>
</dbReference>
<feature type="compositionally biased region" description="Basic residues" evidence="1">
    <location>
        <begin position="15"/>
        <end position="28"/>
    </location>
</feature>
<feature type="compositionally biased region" description="Basic and acidic residues" evidence="1">
    <location>
        <begin position="29"/>
        <end position="41"/>
    </location>
</feature>
<organism evidence="2">
    <name type="scientific">uncultured Solirubrobacterales bacterium</name>
    <dbReference type="NCBI Taxonomy" id="768556"/>
    <lineage>
        <taxon>Bacteria</taxon>
        <taxon>Bacillati</taxon>
        <taxon>Actinomycetota</taxon>
        <taxon>Thermoleophilia</taxon>
        <taxon>Solirubrobacterales</taxon>
        <taxon>environmental samples</taxon>
    </lineage>
</organism>
<gene>
    <name evidence="2" type="ORF">AVDCRST_MAG17-1268</name>
</gene>
<accession>A0A6J4SHN6</accession>
<feature type="region of interest" description="Disordered" evidence="1">
    <location>
        <begin position="1"/>
        <end position="41"/>
    </location>
</feature>
<protein>
    <submittedName>
        <fullName evidence="2">Uncharacterized protein</fullName>
    </submittedName>
</protein>
<reference evidence="2" key="1">
    <citation type="submission" date="2020-02" db="EMBL/GenBank/DDBJ databases">
        <authorList>
            <person name="Meier V. D."/>
        </authorList>
    </citation>
    <scope>NUCLEOTIDE SEQUENCE</scope>
    <source>
        <strain evidence="2">AVDCRST_MAG17</strain>
    </source>
</reference>
<evidence type="ECO:0000313" key="2">
    <source>
        <dbReference type="EMBL" id="CAA9499364.1"/>
    </source>
</evidence>
<feature type="non-terminal residue" evidence="2">
    <location>
        <position position="1"/>
    </location>
</feature>
<name>A0A6J4SHN6_9ACTN</name>
<feature type="non-terminal residue" evidence="2">
    <location>
        <position position="41"/>
    </location>
</feature>
<evidence type="ECO:0000256" key="1">
    <source>
        <dbReference type="SAM" id="MobiDB-lite"/>
    </source>
</evidence>